<gene>
    <name evidence="2" type="ORF">JL102_22505</name>
</gene>
<proteinExistence type="predicted"/>
<dbReference type="PROSITE" id="PS51257">
    <property type="entry name" value="PROKAR_LIPOPROTEIN"/>
    <property type="match status" value="1"/>
</dbReference>
<keyword evidence="3" id="KW-1185">Reference proteome</keyword>
<dbReference type="EMBL" id="JAESIY010000020">
    <property type="protein sequence ID" value="MBL3658935.1"/>
    <property type="molecule type" value="Genomic_DNA"/>
</dbReference>
<evidence type="ECO:0000313" key="3">
    <source>
        <dbReference type="Proteomes" id="UP000659388"/>
    </source>
</evidence>
<name>A0A937FDJ3_9BACT</name>
<dbReference type="Proteomes" id="UP000659388">
    <property type="component" value="Unassembled WGS sequence"/>
</dbReference>
<evidence type="ECO:0000313" key="2">
    <source>
        <dbReference type="EMBL" id="MBL3658935.1"/>
    </source>
</evidence>
<dbReference type="AlphaFoldDB" id="A0A937FDJ3"/>
<reference evidence="2" key="1">
    <citation type="submission" date="2021-01" db="EMBL/GenBank/DDBJ databases">
        <title>Fulvivirga kasyanovii gen. nov., sp nov., a novel member of the phylum Bacteroidetes isolated from seawater in a mussel farm.</title>
        <authorList>
            <person name="Zhao L.-H."/>
            <person name="Wang Z.-J."/>
        </authorList>
    </citation>
    <scope>NUCLEOTIDE SEQUENCE</scope>
    <source>
        <strain evidence="2">2943</strain>
    </source>
</reference>
<feature type="region of interest" description="Disordered" evidence="1">
    <location>
        <begin position="29"/>
        <end position="59"/>
    </location>
</feature>
<sequence length="168" mass="18990">MKAYQVIIIGLMAQAIILGCGEKRNEDKSAHEVKNEAFSEEVKDSEQTLADSVNQEKDEPREMDNFDMLQGKWQSINDASSYLVFHGDRRKEITLGLENELDEKFSISNNCESTSDSNGAEQSTQGNYIRVAESDMCWYIIKLNADTLSMSYVGRGNTLTYKKVKNNP</sequence>
<accession>A0A937FDJ3</accession>
<comment type="caution">
    <text evidence="2">The sequence shown here is derived from an EMBL/GenBank/DDBJ whole genome shotgun (WGS) entry which is preliminary data.</text>
</comment>
<dbReference type="RefSeq" id="WP_202246729.1">
    <property type="nucleotide sequence ID" value="NZ_JAESIY010000020.1"/>
</dbReference>
<evidence type="ECO:0000256" key="1">
    <source>
        <dbReference type="SAM" id="MobiDB-lite"/>
    </source>
</evidence>
<organism evidence="2 3">
    <name type="scientific">Fulvivirga sediminis</name>
    <dbReference type="NCBI Taxonomy" id="2803949"/>
    <lineage>
        <taxon>Bacteria</taxon>
        <taxon>Pseudomonadati</taxon>
        <taxon>Bacteroidota</taxon>
        <taxon>Cytophagia</taxon>
        <taxon>Cytophagales</taxon>
        <taxon>Fulvivirgaceae</taxon>
        <taxon>Fulvivirga</taxon>
    </lineage>
</organism>
<protein>
    <submittedName>
        <fullName evidence="2">Uncharacterized protein</fullName>
    </submittedName>
</protein>
<feature type="compositionally biased region" description="Basic and acidic residues" evidence="1">
    <location>
        <begin position="29"/>
        <end position="46"/>
    </location>
</feature>